<dbReference type="EMBL" id="JBHPEI010000001">
    <property type="protein sequence ID" value="MFC1799302.1"/>
    <property type="molecule type" value="Genomic_DNA"/>
</dbReference>
<dbReference type="InterPro" id="IPR012337">
    <property type="entry name" value="RNaseH-like_sf"/>
</dbReference>
<comment type="caution">
    <text evidence="2">The sequence shown here is derived from an EMBL/GenBank/DDBJ whole genome shotgun (WGS) entry which is preliminary data.</text>
</comment>
<accession>A0ABV6YN09</accession>
<feature type="domain" description="Integrase catalytic" evidence="1">
    <location>
        <begin position="200"/>
        <end position="361"/>
    </location>
</feature>
<dbReference type="SUPFAM" id="SSF46689">
    <property type="entry name" value="Homeodomain-like"/>
    <property type="match status" value="1"/>
</dbReference>
<dbReference type="Gene3D" id="3.30.420.10">
    <property type="entry name" value="Ribonuclease H-like superfamily/Ribonuclease H"/>
    <property type="match status" value="1"/>
</dbReference>
<gene>
    <name evidence="2" type="ORF">ACFL2Z_00105</name>
</gene>
<reference evidence="2 3" key="1">
    <citation type="submission" date="2024-09" db="EMBL/GenBank/DDBJ databases">
        <authorList>
            <person name="D'Angelo T."/>
        </authorList>
    </citation>
    <scope>NUCLEOTIDE SEQUENCE [LARGE SCALE GENOMIC DNA]</scope>
    <source>
        <strain evidence="2">SAG AM-311-F02</strain>
    </source>
</reference>
<dbReference type="SUPFAM" id="SSF53098">
    <property type="entry name" value="Ribonuclease H-like"/>
    <property type="match status" value="1"/>
</dbReference>
<organism evidence="2 3">
    <name type="scientific">Eiseniibacteriota bacterium</name>
    <dbReference type="NCBI Taxonomy" id="2212470"/>
    <lineage>
        <taxon>Bacteria</taxon>
        <taxon>Candidatus Eiseniibacteriota</taxon>
    </lineage>
</organism>
<dbReference type="Pfam" id="PF13276">
    <property type="entry name" value="HTH_21"/>
    <property type="match status" value="1"/>
</dbReference>
<dbReference type="Pfam" id="PF01527">
    <property type="entry name" value="HTH_Tnp_1"/>
    <property type="match status" value="1"/>
</dbReference>
<dbReference type="Pfam" id="PF00665">
    <property type="entry name" value="rve"/>
    <property type="match status" value="1"/>
</dbReference>
<evidence type="ECO:0000259" key="1">
    <source>
        <dbReference type="PROSITE" id="PS50994"/>
    </source>
</evidence>
<evidence type="ECO:0000313" key="2">
    <source>
        <dbReference type="EMBL" id="MFC1799302.1"/>
    </source>
</evidence>
<keyword evidence="3" id="KW-1185">Reference proteome</keyword>
<dbReference type="PROSITE" id="PS50994">
    <property type="entry name" value="INTEGRASE"/>
    <property type="match status" value="1"/>
</dbReference>
<dbReference type="InterPro" id="IPR009057">
    <property type="entry name" value="Homeodomain-like_sf"/>
</dbReference>
<dbReference type="InterPro" id="IPR025948">
    <property type="entry name" value="HTH-like_dom"/>
</dbReference>
<sequence length="373" mass="43685">MKRSRFSPEQIAMALRQVEAGTPVAEICRSLQVTEATFYRWKKKYGSLGTPEIRELRQLRDENRKLKQLVADLTLDKHILQEFVKKKVLRPRERRQWVEWAQASYRVSVRRACRASGFARSSIVYRSRLPSQEALRRRLREMAGVRISYGYRRLHVLLRREGWPINAKRVYRLYVEEGLGLKRKRPKRRRSAVARQERQTATMPNERWAMDFMHDRLFDGRSIRVLTVIDVFTRECLALEVRGSFRGEDVAMVLNDLVARRGKPKRIQCDQGTEFTSMALDHWAYWNRVGLSFSRPGRPGDNARNEAFNGLVRRECLSQHYFLGLKEASSVLNSWKEDYNKVRPHGSLGQLTPACYVAGWSRTNDPERLAKCV</sequence>
<dbReference type="InterPro" id="IPR036397">
    <property type="entry name" value="RNaseH_sf"/>
</dbReference>
<dbReference type="InterPro" id="IPR002514">
    <property type="entry name" value="Transposase_8"/>
</dbReference>
<dbReference type="PANTHER" id="PTHR47515">
    <property type="entry name" value="LOW CALCIUM RESPONSE LOCUS PROTEIN T"/>
    <property type="match status" value="1"/>
</dbReference>
<dbReference type="Proteomes" id="UP001594288">
    <property type="component" value="Unassembled WGS sequence"/>
</dbReference>
<proteinExistence type="predicted"/>
<evidence type="ECO:0000313" key="3">
    <source>
        <dbReference type="Proteomes" id="UP001594288"/>
    </source>
</evidence>
<name>A0ABV6YN09_UNCEI</name>
<dbReference type="NCBIfam" id="NF033516">
    <property type="entry name" value="transpos_IS3"/>
    <property type="match status" value="1"/>
</dbReference>
<dbReference type="PANTHER" id="PTHR47515:SF1">
    <property type="entry name" value="BLR2054 PROTEIN"/>
    <property type="match status" value="1"/>
</dbReference>
<dbReference type="InterPro" id="IPR001584">
    <property type="entry name" value="Integrase_cat-core"/>
</dbReference>
<protein>
    <submittedName>
        <fullName evidence="2">IS3 family transposase</fullName>
    </submittedName>
</protein>
<dbReference type="InterPro" id="IPR048020">
    <property type="entry name" value="Transpos_IS3"/>
</dbReference>